<reference evidence="2" key="1">
    <citation type="journal article" date="2021" name="Evol. Appl.">
        <title>The genome of the Pyrenean desman and the effects of bottlenecks and inbreeding on the genomic landscape of an endangered species.</title>
        <authorList>
            <person name="Escoda L."/>
            <person name="Castresana J."/>
        </authorList>
    </citation>
    <scope>NUCLEOTIDE SEQUENCE</scope>
    <source>
        <strain evidence="2">IBE-C5619</strain>
    </source>
</reference>
<feature type="compositionally biased region" description="Low complexity" evidence="1">
    <location>
        <begin position="248"/>
        <end position="262"/>
    </location>
</feature>
<feature type="compositionally biased region" description="Low complexity" evidence="1">
    <location>
        <begin position="421"/>
        <end position="438"/>
    </location>
</feature>
<comment type="caution">
    <text evidence="2">The sequence shown here is derived from an EMBL/GenBank/DDBJ whole genome shotgun (WGS) entry which is preliminary data.</text>
</comment>
<dbReference type="PANTHER" id="PTHR15275">
    <property type="entry name" value="CG1 PROTEIN/F18"/>
    <property type="match status" value="1"/>
</dbReference>
<dbReference type="Proteomes" id="UP000700334">
    <property type="component" value="Unassembled WGS sequence"/>
</dbReference>
<dbReference type="OrthoDB" id="9908492at2759"/>
<feature type="compositionally biased region" description="Low complexity" evidence="1">
    <location>
        <begin position="330"/>
        <end position="340"/>
    </location>
</feature>
<gene>
    <name evidence="2" type="ORF">J0S82_006110</name>
</gene>
<name>A0A8J6ACW0_GALPY</name>
<dbReference type="EMBL" id="JAGFMF010011614">
    <property type="protein sequence ID" value="KAG8519284.1"/>
    <property type="molecule type" value="Genomic_DNA"/>
</dbReference>
<feature type="compositionally biased region" description="Pro residues" evidence="1">
    <location>
        <begin position="126"/>
        <end position="141"/>
    </location>
</feature>
<evidence type="ECO:0000313" key="2">
    <source>
        <dbReference type="EMBL" id="KAG8519284.1"/>
    </source>
</evidence>
<feature type="compositionally biased region" description="Low complexity" evidence="1">
    <location>
        <begin position="221"/>
        <end position="233"/>
    </location>
</feature>
<keyword evidence="3" id="KW-1185">Reference proteome</keyword>
<feature type="region of interest" description="Disordered" evidence="1">
    <location>
        <begin position="1"/>
        <end position="89"/>
    </location>
</feature>
<evidence type="ECO:0000256" key="1">
    <source>
        <dbReference type="SAM" id="MobiDB-lite"/>
    </source>
</evidence>
<dbReference type="AlphaFoldDB" id="A0A8J6ACW0"/>
<accession>A0A8J6ACW0</accession>
<dbReference type="GO" id="GO:0006357">
    <property type="term" value="P:regulation of transcription by RNA polymerase II"/>
    <property type="evidence" value="ECO:0007669"/>
    <property type="project" value="TreeGrafter"/>
</dbReference>
<evidence type="ECO:0000313" key="3">
    <source>
        <dbReference type="Proteomes" id="UP000700334"/>
    </source>
</evidence>
<feature type="compositionally biased region" description="Low complexity" evidence="1">
    <location>
        <begin position="489"/>
        <end position="503"/>
    </location>
</feature>
<dbReference type="PANTHER" id="PTHR15275:SF0">
    <property type="entry name" value="MASTERMIND-LIKE DOMAIN-CONTAINING PROTEIN 1"/>
    <property type="match status" value="1"/>
</dbReference>
<protein>
    <submittedName>
        <fullName evidence="2">Mastermind-like protein 2</fullName>
    </submittedName>
</protein>
<proteinExistence type="predicted"/>
<feature type="compositionally biased region" description="Pro residues" evidence="1">
    <location>
        <begin position="29"/>
        <end position="38"/>
    </location>
</feature>
<dbReference type="GO" id="GO:0016604">
    <property type="term" value="C:nuclear body"/>
    <property type="evidence" value="ECO:0007669"/>
    <property type="project" value="TreeGrafter"/>
</dbReference>
<feature type="region of interest" description="Disordered" evidence="1">
    <location>
        <begin position="357"/>
        <end position="523"/>
    </location>
</feature>
<feature type="region of interest" description="Disordered" evidence="1">
    <location>
        <begin position="117"/>
        <end position="340"/>
    </location>
</feature>
<sequence length="535" mass="54335">MCVREGLGVRPGGLQGSDGHGQPSLHKPSGPPPAPLPPGDGLFGAGLKEVKKEPGEAQPCGQHAGSPAAPDSLFPPGLGGDAAEPPLDPELQELFNELTSMAVPPMSDLELEHMIGATIKQDDPFPLEPGPPGQRPVPRPALPLDQAAVKSEHPPGLAPGPAGPAFSVAGPALPACSPVPPALQTAPPAASGTGRALPSCQEASHAQQLKHIAAQRRQHARLLQQLPATGWPALPAPAPGPFGPEKLPGQQPFSPQGSPRPGVAGGSGQAKVMAGYVYKASGPAPGGPLDALTPQQPQDLGRSFGSSPHAALEPRPGGSQPLFHIGADRASPQAPSVPAPQAKTPLLHYVQPPPAAQAAPLLRAPPPLQQKTLLRKTQPPPAAGLGYRASPQHRQVRPRLPRLAGLRRAWPGGSEPRGLWAPEAAGQAGAPGTVTTAGSPPPGPATCGPQPSGRPQSRRAAGRAPTDRPTPARPQVSGGPLEASSGRTVRSAGRASARPAGVRQPRGQGSGWGCMQEAAGGSCRHLAVARHSRRA</sequence>
<dbReference type="InterPro" id="IPR026131">
    <property type="entry name" value="MAMLD1"/>
</dbReference>
<organism evidence="2 3">
    <name type="scientific">Galemys pyrenaicus</name>
    <name type="common">Iberian desman</name>
    <name type="synonym">Pyrenean desman</name>
    <dbReference type="NCBI Taxonomy" id="202257"/>
    <lineage>
        <taxon>Eukaryota</taxon>
        <taxon>Metazoa</taxon>
        <taxon>Chordata</taxon>
        <taxon>Craniata</taxon>
        <taxon>Vertebrata</taxon>
        <taxon>Euteleostomi</taxon>
        <taxon>Mammalia</taxon>
        <taxon>Eutheria</taxon>
        <taxon>Laurasiatheria</taxon>
        <taxon>Eulipotyphla</taxon>
        <taxon>Talpidae</taxon>
        <taxon>Galemys</taxon>
    </lineage>
</organism>
<feature type="compositionally biased region" description="Gly residues" evidence="1">
    <location>
        <begin position="9"/>
        <end position="19"/>
    </location>
</feature>